<sequence length="100" mass="10687">MMLGDGGEDSGLVSGGASLVVSACRSDDVDDNSRGVARFAILLGAMEDLRLGVDEIYDGARRRKLTIYVSGGDDEDANLACGISEVEDEGGFAWRSWRLR</sequence>
<dbReference type="EMBL" id="JABFOF010000001">
    <property type="protein sequence ID" value="KAG2410113.1"/>
    <property type="molecule type" value="Genomic_DNA"/>
</dbReference>
<gene>
    <name evidence="1" type="ORF">HKW66_Vig0007780</name>
</gene>
<protein>
    <submittedName>
        <fullName evidence="1">Uncharacterized protein</fullName>
    </submittedName>
</protein>
<proteinExistence type="predicted"/>
<organism evidence="1 2">
    <name type="scientific">Phaseolus angularis</name>
    <name type="common">Azuki bean</name>
    <name type="synonym">Vigna angularis</name>
    <dbReference type="NCBI Taxonomy" id="3914"/>
    <lineage>
        <taxon>Eukaryota</taxon>
        <taxon>Viridiplantae</taxon>
        <taxon>Streptophyta</taxon>
        <taxon>Embryophyta</taxon>
        <taxon>Tracheophyta</taxon>
        <taxon>Spermatophyta</taxon>
        <taxon>Magnoliopsida</taxon>
        <taxon>eudicotyledons</taxon>
        <taxon>Gunneridae</taxon>
        <taxon>Pentapetalae</taxon>
        <taxon>rosids</taxon>
        <taxon>fabids</taxon>
        <taxon>Fabales</taxon>
        <taxon>Fabaceae</taxon>
        <taxon>Papilionoideae</taxon>
        <taxon>50 kb inversion clade</taxon>
        <taxon>NPAAA clade</taxon>
        <taxon>indigoferoid/millettioid clade</taxon>
        <taxon>Phaseoleae</taxon>
        <taxon>Vigna</taxon>
    </lineage>
</organism>
<name>A0A8T0LHZ3_PHAAN</name>
<comment type="caution">
    <text evidence="1">The sequence shown here is derived from an EMBL/GenBank/DDBJ whole genome shotgun (WGS) entry which is preliminary data.</text>
</comment>
<reference evidence="1 2" key="1">
    <citation type="submission" date="2020-05" db="EMBL/GenBank/DDBJ databases">
        <title>Vigna angularis (adzuki bean) Var. LongXiaoDou No. 4 denovo assembly.</title>
        <authorList>
            <person name="Xiang H."/>
        </authorList>
    </citation>
    <scope>NUCLEOTIDE SEQUENCE [LARGE SCALE GENOMIC DNA]</scope>
    <source>
        <tissue evidence="1">Leaf</tissue>
    </source>
</reference>
<evidence type="ECO:0000313" key="1">
    <source>
        <dbReference type="EMBL" id="KAG2410113.1"/>
    </source>
</evidence>
<dbReference type="Proteomes" id="UP000743370">
    <property type="component" value="Unassembled WGS sequence"/>
</dbReference>
<accession>A0A8T0LHZ3</accession>
<evidence type="ECO:0000313" key="2">
    <source>
        <dbReference type="Proteomes" id="UP000743370"/>
    </source>
</evidence>
<dbReference type="AlphaFoldDB" id="A0A8T0LHZ3"/>